<comment type="caution">
    <text evidence="1">The sequence shown here is derived from an EMBL/GenBank/DDBJ whole genome shotgun (WGS) entry which is preliminary data.</text>
</comment>
<gene>
    <name evidence="1" type="ORF">TWF718_007827</name>
</gene>
<organism evidence="1 2">
    <name type="scientific">Orbilia javanica</name>
    <dbReference type="NCBI Taxonomy" id="47235"/>
    <lineage>
        <taxon>Eukaryota</taxon>
        <taxon>Fungi</taxon>
        <taxon>Dikarya</taxon>
        <taxon>Ascomycota</taxon>
        <taxon>Pezizomycotina</taxon>
        <taxon>Orbiliomycetes</taxon>
        <taxon>Orbiliales</taxon>
        <taxon>Orbiliaceae</taxon>
        <taxon>Orbilia</taxon>
    </lineage>
</organism>
<sequence length="130" mass="14087">MISLNTFPVAALLTFHQPLLTPQQSASSSIEYCQSSSPENIVTDRSVSILPELSFGLDRRRSSGAGVDAVEALELFQTEPSGDTYFSALYPMIIITIPPEPSGANKTAEVPVPLLGLLAMSMYLMDFLMM</sequence>
<reference evidence="1 2" key="1">
    <citation type="submission" date="2019-10" db="EMBL/GenBank/DDBJ databases">
        <authorList>
            <person name="Palmer J.M."/>
        </authorList>
    </citation>
    <scope>NUCLEOTIDE SEQUENCE [LARGE SCALE GENOMIC DNA]</scope>
    <source>
        <strain evidence="1 2">TWF718</strain>
    </source>
</reference>
<dbReference type="EMBL" id="JAVHNR010000005">
    <property type="protein sequence ID" value="KAK6342426.1"/>
    <property type="molecule type" value="Genomic_DNA"/>
</dbReference>
<evidence type="ECO:0000313" key="1">
    <source>
        <dbReference type="EMBL" id="KAK6342426.1"/>
    </source>
</evidence>
<dbReference type="Proteomes" id="UP001313282">
    <property type="component" value="Unassembled WGS sequence"/>
</dbReference>
<dbReference type="AlphaFoldDB" id="A0AAN8MPH8"/>
<proteinExistence type="predicted"/>
<accession>A0AAN8MPH8</accession>
<keyword evidence="2" id="KW-1185">Reference proteome</keyword>
<evidence type="ECO:0000313" key="2">
    <source>
        <dbReference type="Proteomes" id="UP001313282"/>
    </source>
</evidence>
<name>A0AAN8MPH8_9PEZI</name>
<protein>
    <submittedName>
        <fullName evidence="1">Uncharacterized protein</fullName>
    </submittedName>
</protein>